<reference evidence="2 3" key="1">
    <citation type="journal article" date="2018" name="Nat. Ecol. Evol.">
        <title>Genomic signatures of mitonuclear coevolution across populations of Tigriopus californicus.</title>
        <authorList>
            <person name="Barreto F.S."/>
            <person name="Watson E.T."/>
            <person name="Lima T.G."/>
            <person name="Willett C.S."/>
            <person name="Edmands S."/>
            <person name="Li W."/>
            <person name="Burton R.S."/>
        </authorList>
    </citation>
    <scope>NUCLEOTIDE SEQUENCE [LARGE SCALE GENOMIC DNA]</scope>
    <source>
        <strain evidence="2 3">San Diego</strain>
    </source>
</reference>
<protein>
    <submittedName>
        <fullName evidence="2">Uncharacterized protein</fullName>
    </submittedName>
</protein>
<feature type="chain" id="PRO_5022220470" evidence="1">
    <location>
        <begin position="23"/>
        <end position="205"/>
    </location>
</feature>
<sequence>MSAKVLYLLAITTLTVSAKALAMEAPSAIAVNQNDQEILLREKAMYGSNEVQDISGNTLDISEPQIEEEAGVVDSIFGKGTQERIVQSVNNWVAQKAKTNPGCIERFICESYKSSESMSGIPYLAMSVSNAAVSFYVAEMFDQSIDIQEITRAARYGRTIGSCDTMKCDFVDGQLRTIGDYLSSLEDFITSIVSSVSNSINIGKK</sequence>
<proteinExistence type="predicted"/>
<name>A0A553P7P7_TIGCA</name>
<dbReference type="Proteomes" id="UP000318571">
    <property type="component" value="Chromosome 3"/>
</dbReference>
<gene>
    <name evidence="2" type="ORF">TCAL_00916</name>
</gene>
<dbReference type="EMBL" id="VCGU01000007">
    <property type="protein sequence ID" value="TRY73704.1"/>
    <property type="molecule type" value="Genomic_DNA"/>
</dbReference>
<dbReference type="AlphaFoldDB" id="A0A553P7P7"/>
<keyword evidence="1" id="KW-0732">Signal</keyword>
<evidence type="ECO:0000313" key="3">
    <source>
        <dbReference type="Proteomes" id="UP000318571"/>
    </source>
</evidence>
<dbReference type="OrthoDB" id="6375023at2759"/>
<keyword evidence="3" id="KW-1185">Reference proteome</keyword>
<evidence type="ECO:0000313" key="2">
    <source>
        <dbReference type="EMBL" id="TRY73704.1"/>
    </source>
</evidence>
<accession>A0A553P7P7</accession>
<dbReference type="OMA" id="IERFICE"/>
<organism evidence="2 3">
    <name type="scientific">Tigriopus californicus</name>
    <name type="common">Marine copepod</name>
    <dbReference type="NCBI Taxonomy" id="6832"/>
    <lineage>
        <taxon>Eukaryota</taxon>
        <taxon>Metazoa</taxon>
        <taxon>Ecdysozoa</taxon>
        <taxon>Arthropoda</taxon>
        <taxon>Crustacea</taxon>
        <taxon>Multicrustacea</taxon>
        <taxon>Hexanauplia</taxon>
        <taxon>Copepoda</taxon>
        <taxon>Harpacticoida</taxon>
        <taxon>Harpacticidae</taxon>
        <taxon>Tigriopus</taxon>
    </lineage>
</organism>
<comment type="caution">
    <text evidence="2">The sequence shown here is derived from an EMBL/GenBank/DDBJ whole genome shotgun (WGS) entry which is preliminary data.</text>
</comment>
<evidence type="ECO:0000256" key="1">
    <source>
        <dbReference type="SAM" id="SignalP"/>
    </source>
</evidence>
<feature type="signal peptide" evidence="1">
    <location>
        <begin position="1"/>
        <end position="22"/>
    </location>
</feature>